<evidence type="ECO:0000313" key="2">
    <source>
        <dbReference type="Proteomes" id="UP000199054"/>
    </source>
</evidence>
<dbReference type="OrthoDB" id="7776946at2"/>
<keyword evidence="2" id="KW-1185">Reference proteome</keyword>
<name>A0A1H8NBU5_9RHOB</name>
<organism evidence="1 2">
    <name type="scientific">Paracoccus alcaliphilus</name>
    <dbReference type="NCBI Taxonomy" id="34002"/>
    <lineage>
        <taxon>Bacteria</taxon>
        <taxon>Pseudomonadati</taxon>
        <taxon>Pseudomonadota</taxon>
        <taxon>Alphaproteobacteria</taxon>
        <taxon>Rhodobacterales</taxon>
        <taxon>Paracoccaceae</taxon>
        <taxon>Paracoccus</taxon>
    </lineage>
</organism>
<dbReference type="RefSeq" id="WP_090617296.1">
    <property type="nucleotide sequence ID" value="NZ_CP067124.1"/>
</dbReference>
<dbReference type="Proteomes" id="UP000199054">
    <property type="component" value="Unassembled WGS sequence"/>
</dbReference>
<gene>
    <name evidence="1" type="ORF">SAMN04489859_105614</name>
</gene>
<proteinExistence type="predicted"/>
<accession>A0A1H8NBU5</accession>
<evidence type="ECO:0008006" key="3">
    <source>
        <dbReference type="Google" id="ProtNLM"/>
    </source>
</evidence>
<reference evidence="1 2" key="1">
    <citation type="submission" date="2016-10" db="EMBL/GenBank/DDBJ databases">
        <authorList>
            <person name="de Groot N.N."/>
        </authorList>
    </citation>
    <scope>NUCLEOTIDE SEQUENCE [LARGE SCALE GENOMIC DNA]</scope>
    <source>
        <strain evidence="1 2">DSM 8512</strain>
    </source>
</reference>
<evidence type="ECO:0000313" key="1">
    <source>
        <dbReference type="EMBL" id="SEO27032.1"/>
    </source>
</evidence>
<dbReference type="EMBL" id="FODE01000056">
    <property type="protein sequence ID" value="SEO27032.1"/>
    <property type="molecule type" value="Genomic_DNA"/>
</dbReference>
<protein>
    <recommendedName>
        <fullName evidence="3">Response regulatory domain-containing protein</fullName>
    </recommendedName>
</protein>
<dbReference type="AlphaFoldDB" id="A0A1H8NBU5"/>
<sequence length="117" mass="12309">MIVETDPFIARDMSDGLMEAAPGCTVEIFRSAEELADLPSAPAAPHPVIVTKLSLEAIESSGLATTAARMGATIVVRQGEDPPEAVAARGWLSLPTPFTCEDLFELASSLRLRISAA</sequence>
<dbReference type="STRING" id="34002.SAMN04489859_105614"/>